<evidence type="ECO:0000256" key="2">
    <source>
        <dbReference type="SAM" id="Phobius"/>
    </source>
</evidence>
<name>A0ABY0KWB3_9APIC</name>
<protein>
    <submittedName>
        <fullName evidence="3">Exported protein family 4 Plasmodium, putative</fullName>
    </submittedName>
</protein>
<keyword evidence="2" id="KW-0472">Membrane</keyword>
<keyword evidence="4" id="KW-1185">Reference proteome</keyword>
<keyword evidence="1" id="KW-0175">Coiled coil</keyword>
<reference evidence="3" key="1">
    <citation type="submission" date="2016-09" db="EMBL/GenBank/DDBJ databases">
        <authorList>
            <consortium name="Pathogen Informatics"/>
            <person name="Sun Q."/>
            <person name="Inoue M."/>
        </authorList>
    </citation>
    <scope>NUCLEOTIDE SEQUENCE</scope>
</reference>
<evidence type="ECO:0000256" key="1">
    <source>
        <dbReference type="SAM" id="Coils"/>
    </source>
</evidence>
<comment type="caution">
    <text evidence="3">The sequence shown here is derived from an EMBL/GenBank/DDBJ whole genome shotgun (WGS) entry which is preliminary data.</text>
</comment>
<accession>A0ABY0KWB3</accession>
<feature type="transmembrane region" description="Helical" evidence="2">
    <location>
        <begin position="231"/>
        <end position="256"/>
    </location>
</feature>
<gene>
    <name evidence="3" type="ORF">PGABG01_0020800</name>
</gene>
<feature type="transmembrane region" description="Helical" evidence="2">
    <location>
        <begin position="268"/>
        <end position="297"/>
    </location>
</feature>
<proteinExistence type="predicted"/>
<organism evidence="3 4">
    <name type="scientific">Plasmodium gaboni</name>
    <dbReference type="NCBI Taxonomy" id="647221"/>
    <lineage>
        <taxon>Eukaryota</taxon>
        <taxon>Sar</taxon>
        <taxon>Alveolata</taxon>
        <taxon>Apicomplexa</taxon>
        <taxon>Aconoidasida</taxon>
        <taxon>Haemosporida</taxon>
        <taxon>Plasmodiidae</taxon>
        <taxon>Plasmodium</taxon>
        <taxon>Plasmodium (Laverania)</taxon>
    </lineage>
</organism>
<keyword evidence="2" id="KW-0812">Transmembrane</keyword>
<dbReference type="Proteomes" id="UP000831156">
    <property type="component" value="Unassembled WGS sequence"/>
</dbReference>
<keyword evidence="2" id="KW-1133">Transmembrane helix</keyword>
<sequence length="315" mass="36369">MTFFYVRILNVAIDNATKWKKEIQCCKNNLNFLSFKRCLLQHVVEENIERKGSSVVLLKEKKNEQGRKKKIQKIKSIKPKSENNKNNIVLKNLSDKEINEQENMTNERIENNNINDKEVENKNINDKEVENKNINDKEVDNKNINDKVDNISNNKQMEEKYIICKDINSNEINDNQKIQEIKEKLVKDLLKNKNKEIIKKIEIINSDDTMTKIKNSLYSLIFKGVNFWKGLAIYIGSLSGAAIAQVILTFILKFAIIYPWSSLVGGSFISTIIASSSFVGLIILTIIGVIFLLMWLWPSRGKLMGHNNREDKSDT</sequence>
<evidence type="ECO:0000313" key="3">
    <source>
        <dbReference type="EMBL" id="SCQ12821.1"/>
    </source>
</evidence>
<feature type="coiled-coil region" evidence="1">
    <location>
        <begin position="117"/>
        <end position="154"/>
    </location>
</feature>
<evidence type="ECO:0000313" key="4">
    <source>
        <dbReference type="Proteomes" id="UP000831156"/>
    </source>
</evidence>
<dbReference type="EMBL" id="FMKD01000052">
    <property type="protein sequence ID" value="SCQ12821.1"/>
    <property type="molecule type" value="Genomic_DNA"/>
</dbReference>